<dbReference type="InterPro" id="IPR002168">
    <property type="entry name" value="Lipase_GDXG_HIS_AS"/>
</dbReference>
<organism evidence="5">
    <name type="scientific">Thermogemmatispora argillosa</name>
    <dbReference type="NCBI Taxonomy" id="2045280"/>
    <lineage>
        <taxon>Bacteria</taxon>
        <taxon>Bacillati</taxon>
        <taxon>Chloroflexota</taxon>
        <taxon>Ktedonobacteria</taxon>
        <taxon>Thermogemmatisporales</taxon>
        <taxon>Thermogemmatisporaceae</taxon>
        <taxon>Thermogemmatispora</taxon>
    </lineage>
</organism>
<dbReference type="PANTHER" id="PTHR48081:SF30">
    <property type="entry name" value="ACETYL-HYDROLASE LIPR-RELATED"/>
    <property type="match status" value="1"/>
</dbReference>
<dbReference type="AlphaFoldDB" id="A0A455T738"/>
<gene>
    <name evidence="5" type="ORF">KTA_32840</name>
</gene>
<evidence type="ECO:0000256" key="1">
    <source>
        <dbReference type="ARBA" id="ARBA00010515"/>
    </source>
</evidence>
<dbReference type="SUPFAM" id="SSF53474">
    <property type="entry name" value="alpha/beta-Hydrolases"/>
    <property type="match status" value="1"/>
</dbReference>
<dbReference type="InterPro" id="IPR029058">
    <property type="entry name" value="AB_hydrolase_fold"/>
</dbReference>
<dbReference type="InterPro" id="IPR033140">
    <property type="entry name" value="Lipase_GDXG_put_SER_AS"/>
</dbReference>
<proteinExistence type="inferred from homology"/>
<sequence>MPSLRSVLFRHLVRLGSLSNRADVSIAQLRASMEKGNWFLSLTVPCGTEILPISAGGVPAEWVLPPNKSYRGTLLFLHGGAFVMGSPRSHRGLAARIAAAALLRALVIDYRLAPEHPFPAALEDTLTAYRWLLKEHCQPTEVVLAGDSAGGNLVLAALLALRAAGEALPAAAVCLSPATALDGKGESLRTLAGRDPVLRAETVGPLVAAYVGDHDPAEPLLSPLYGDLHGLPPLLLQVGSDEILLSDVIAFAERARQAGVAVELEVWEGMWHVWQIGAPWMPEASRAIQRIGAFIQRQLAIRAQAA</sequence>
<reference evidence="5" key="1">
    <citation type="submission" date="2018-12" db="EMBL/GenBank/DDBJ databases">
        <title>Novel natural products biosynthetic potential of the class Ktedonobacteria.</title>
        <authorList>
            <person name="Zheng Y."/>
            <person name="Saitou A."/>
            <person name="Wang C.M."/>
            <person name="Toyoda A."/>
            <person name="Minakuchi Y."/>
            <person name="Sekiguchi Y."/>
            <person name="Ueda K."/>
            <person name="Takano H."/>
            <person name="Sakai Y."/>
            <person name="Yokota A."/>
            <person name="Yabe S."/>
        </authorList>
    </citation>
    <scope>NUCLEOTIDE SEQUENCE</scope>
    <source>
        <strain evidence="5">A3-2</strain>
    </source>
</reference>
<feature type="domain" description="Alpha/beta hydrolase fold-3" evidence="4">
    <location>
        <begin position="74"/>
        <end position="275"/>
    </location>
</feature>
<evidence type="ECO:0000256" key="2">
    <source>
        <dbReference type="ARBA" id="ARBA00022801"/>
    </source>
</evidence>
<keyword evidence="2 5" id="KW-0378">Hydrolase</keyword>
<dbReference type="Gene3D" id="3.40.50.1820">
    <property type="entry name" value="alpha/beta hydrolase"/>
    <property type="match status" value="1"/>
</dbReference>
<evidence type="ECO:0000313" key="5">
    <source>
        <dbReference type="EMBL" id="BBH95085.1"/>
    </source>
</evidence>
<evidence type="ECO:0000256" key="3">
    <source>
        <dbReference type="PROSITE-ProRule" id="PRU10038"/>
    </source>
</evidence>
<comment type="similarity">
    <text evidence="1">Belongs to the 'GDXG' lipolytic enzyme family.</text>
</comment>
<dbReference type="PROSITE" id="PS01174">
    <property type="entry name" value="LIPASE_GDXG_SER"/>
    <property type="match status" value="1"/>
</dbReference>
<name>A0A455T738_9CHLR</name>
<dbReference type="PANTHER" id="PTHR48081">
    <property type="entry name" value="AB HYDROLASE SUPERFAMILY PROTEIN C4A8.06C"/>
    <property type="match status" value="1"/>
</dbReference>
<protein>
    <submittedName>
        <fullName evidence="5">Hydrolase</fullName>
    </submittedName>
</protein>
<dbReference type="PROSITE" id="PS01173">
    <property type="entry name" value="LIPASE_GDXG_HIS"/>
    <property type="match status" value="1"/>
</dbReference>
<dbReference type="InterPro" id="IPR013094">
    <property type="entry name" value="AB_hydrolase_3"/>
</dbReference>
<feature type="active site" evidence="3">
    <location>
        <position position="148"/>
    </location>
</feature>
<dbReference type="Pfam" id="PF07859">
    <property type="entry name" value="Abhydrolase_3"/>
    <property type="match status" value="1"/>
</dbReference>
<accession>A0A455T738</accession>
<dbReference type="EMBL" id="AP019377">
    <property type="protein sequence ID" value="BBH95085.1"/>
    <property type="molecule type" value="Genomic_DNA"/>
</dbReference>
<dbReference type="GO" id="GO:0004806">
    <property type="term" value="F:triacylglycerol lipase activity"/>
    <property type="evidence" value="ECO:0007669"/>
    <property type="project" value="TreeGrafter"/>
</dbReference>
<dbReference type="InterPro" id="IPR050300">
    <property type="entry name" value="GDXG_lipolytic_enzyme"/>
</dbReference>
<evidence type="ECO:0000259" key="4">
    <source>
        <dbReference type="Pfam" id="PF07859"/>
    </source>
</evidence>